<dbReference type="GO" id="GO:0005886">
    <property type="term" value="C:plasma membrane"/>
    <property type="evidence" value="ECO:0007669"/>
    <property type="project" value="UniProtKB-SubCell"/>
</dbReference>
<comment type="subcellular location">
    <subcellularLocation>
        <location evidence="1">Cell membrane</location>
    </subcellularLocation>
    <subcellularLocation>
        <location evidence="2">Membrane</location>
        <topology evidence="2">Single-pass type I membrane protein</topology>
    </subcellularLocation>
</comment>
<dbReference type="InterPro" id="IPR024788">
    <property type="entry name" value="Malectin-like_Carb-bd_dom"/>
</dbReference>
<dbReference type="InterPro" id="IPR017441">
    <property type="entry name" value="Protein_kinase_ATP_BS"/>
</dbReference>
<evidence type="ECO:0000256" key="8">
    <source>
        <dbReference type="ARBA" id="ARBA00022729"/>
    </source>
</evidence>
<keyword evidence="12" id="KW-1133">Transmembrane helix</keyword>
<dbReference type="Proteomes" id="UP000224567">
    <property type="component" value="Unassembled WGS sequence"/>
</dbReference>
<dbReference type="GO" id="GO:0005524">
    <property type="term" value="F:ATP binding"/>
    <property type="evidence" value="ECO:0007669"/>
    <property type="project" value="UniProtKB-UniRule"/>
</dbReference>
<evidence type="ECO:0000313" key="20">
    <source>
        <dbReference type="EMBL" id="PHT54643.1"/>
    </source>
</evidence>
<evidence type="ECO:0000256" key="7">
    <source>
        <dbReference type="ARBA" id="ARBA00022692"/>
    </source>
</evidence>
<feature type="signal peptide" evidence="18">
    <location>
        <begin position="1"/>
        <end position="24"/>
    </location>
</feature>
<proteinExistence type="predicted"/>
<protein>
    <recommendedName>
        <fullName evidence="19">Protein kinase domain-containing protein</fullName>
    </recommendedName>
</protein>
<gene>
    <name evidence="20" type="ORF">CQW23_03129</name>
</gene>
<evidence type="ECO:0000256" key="5">
    <source>
        <dbReference type="ARBA" id="ARBA00022553"/>
    </source>
</evidence>
<reference evidence="20 21" key="1">
    <citation type="journal article" date="2017" name="Genome Biol.">
        <title>New reference genome sequences of hot pepper reveal the massive evolution of plant disease-resistance genes by retroduplication.</title>
        <authorList>
            <person name="Kim S."/>
            <person name="Park J."/>
            <person name="Yeom S.I."/>
            <person name="Kim Y.M."/>
            <person name="Seo E."/>
            <person name="Kim K.T."/>
            <person name="Kim M.S."/>
            <person name="Lee J.M."/>
            <person name="Cheong K."/>
            <person name="Shin H.S."/>
            <person name="Kim S.B."/>
            <person name="Han K."/>
            <person name="Lee J."/>
            <person name="Park M."/>
            <person name="Lee H.A."/>
            <person name="Lee H.Y."/>
            <person name="Lee Y."/>
            <person name="Oh S."/>
            <person name="Lee J.H."/>
            <person name="Choi E."/>
            <person name="Choi E."/>
            <person name="Lee S.E."/>
            <person name="Jeon J."/>
            <person name="Kim H."/>
            <person name="Choi G."/>
            <person name="Song H."/>
            <person name="Lee J."/>
            <person name="Lee S.C."/>
            <person name="Kwon J.K."/>
            <person name="Lee H.Y."/>
            <person name="Koo N."/>
            <person name="Hong Y."/>
            <person name="Kim R.W."/>
            <person name="Kang W.H."/>
            <person name="Huh J.H."/>
            <person name="Kang B.C."/>
            <person name="Yang T.J."/>
            <person name="Lee Y.H."/>
            <person name="Bennetzen J.L."/>
            <person name="Choi D."/>
        </authorList>
    </citation>
    <scope>NUCLEOTIDE SEQUENCE [LARGE SCALE GENOMIC DNA]</scope>
    <source>
        <strain evidence="21">cv. PBC81</strain>
    </source>
</reference>
<dbReference type="PROSITE" id="PS00107">
    <property type="entry name" value="PROTEIN_KINASE_ATP"/>
    <property type="match status" value="2"/>
</dbReference>
<reference evidence="21" key="2">
    <citation type="journal article" date="2017" name="J. Anim. Genet.">
        <title>Multiple reference genome sequences of hot pepper reveal the massive evolution of plant disease resistance genes by retroduplication.</title>
        <authorList>
            <person name="Kim S."/>
            <person name="Park J."/>
            <person name="Yeom S.-I."/>
            <person name="Kim Y.-M."/>
            <person name="Seo E."/>
            <person name="Kim K.-T."/>
            <person name="Kim M.-S."/>
            <person name="Lee J.M."/>
            <person name="Cheong K."/>
            <person name="Shin H.-S."/>
            <person name="Kim S.-B."/>
            <person name="Han K."/>
            <person name="Lee J."/>
            <person name="Park M."/>
            <person name="Lee H.-A."/>
            <person name="Lee H.-Y."/>
            <person name="Lee Y."/>
            <person name="Oh S."/>
            <person name="Lee J.H."/>
            <person name="Choi E."/>
            <person name="Choi E."/>
            <person name="Lee S.E."/>
            <person name="Jeon J."/>
            <person name="Kim H."/>
            <person name="Choi G."/>
            <person name="Song H."/>
            <person name="Lee J."/>
            <person name="Lee S.-C."/>
            <person name="Kwon J.-K."/>
            <person name="Lee H.-Y."/>
            <person name="Koo N."/>
            <person name="Hong Y."/>
            <person name="Kim R.W."/>
            <person name="Kang W.-H."/>
            <person name="Huh J.H."/>
            <person name="Kang B.-C."/>
            <person name="Yang T.-J."/>
            <person name="Lee Y.-H."/>
            <person name="Bennetzen J.L."/>
            <person name="Choi D."/>
        </authorList>
    </citation>
    <scope>NUCLEOTIDE SEQUENCE [LARGE SCALE GENOMIC DNA]</scope>
    <source>
        <strain evidence="21">cv. PBC81</strain>
    </source>
</reference>
<evidence type="ECO:0000256" key="6">
    <source>
        <dbReference type="ARBA" id="ARBA00022679"/>
    </source>
</evidence>
<dbReference type="FunFam" id="2.60.120.430:FF:000007">
    <property type="entry name" value="FERONIA receptor-like kinase"/>
    <property type="match status" value="1"/>
</dbReference>
<evidence type="ECO:0000256" key="2">
    <source>
        <dbReference type="ARBA" id="ARBA00004479"/>
    </source>
</evidence>
<dbReference type="InterPro" id="IPR008271">
    <property type="entry name" value="Ser/Thr_kinase_AS"/>
</dbReference>
<dbReference type="Pfam" id="PF12819">
    <property type="entry name" value="Malectin_like"/>
    <property type="match status" value="1"/>
</dbReference>
<dbReference type="PANTHER" id="PTHR45621">
    <property type="entry name" value="OS01G0588500 PROTEIN-RELATED"/>
    <property type="match status" value="1"/>
</dbReference>
<dbReference type="InterPro" id="IPR001245">
    <property type="entry name" value="Ser-Thr/Tyr_kinase_cat_dom"/>
</dbReference>
<dbReference type="EMBL" id="MLFT02000002">
    <property type="protein sequence ID" value="PHT54643.1"/>
    <property type="molecule type" value="Genomic_DNA"/>
</dbReference>
<dbReference type="FunFam" id="3.30.200.20:FF:000039">
    <property type="entry name" value="receptor-like protein kinase FERONIA"/>
    <property type="match status" value="1"/>
</dbReference>
<keyword evidence="15" id="KW-0325">Glycoprotein</keyword>
<keyword evidence="3" id="KW-1003">Cell membrane</keyword>
<sequence length="1194" mass="133618">MLLSQLFILLLSMLIIDHVIISAATNIHDNIAISCGASGNSLAPDGRVWVGDASFTSSLLHLRGKSTKSRVPHQAGLSNPVPYKSARTSRHEFTYQFSVKPGQKFIRLHFKPASYKGFKKSKAIFSVKTSQHTLLSDFIPTLAAGLNYFKKEFCINVQESETLSITFVPSQRPSFLEDTYAFVNAIEIVSMPAGLYFTPDGHQGVPVVGRKHRLDYIDNSTALETIQRINIGGNSISSLEDATMFRDWEDDTKYLIEIGAFSIKRAVAIRDTSSATHIAPKEVYQTARSVGAHCHSNVCNLTWNIPLDLGFRYLVRLHFCEMETAITNEGERNFTVVINNQKAEDEADVIKWSGGHGISVYRDYVAIMEGDRREGKHNLSIVLQPKFATISNHSNAILNGIEVFKISNPDNNLGTVSTMHPATGSTSEKSVLFATKNIIATVLTFIITVINIAVYYISCNSEMNSGKTNNRLSFGEHQCRQFSLDEMVRSTNNFDPHLVIGSGGYGTVYKGDIDGGETTVAVKRLKPGSSQGENEFWTEIKMLSTHRHENLLSLIGYCNESDEMLLVYDYMPRGSLSDHLFKMERSRSSLSWERRLKIAIGAARGLNFLHTSQNRIIHRDVKSSNILLDENWVSKISDFGLSKMGPGNESATHVSTQVKGTFGYLDPDYFLTNRLTWKTDVYAFGVVLFEVLSGRPAVNMRLPEEQHGLVAWAKQCIKEGEISKLIDQNLAGSISSTCLQAFIGISAKCFDSRPHERPVMSEVVKGLELALVFQKNAAEGIISFDDTSTSQSKVEKERATTKEDCNGVDRAEKSVISRKKVNSEDKSTFLDSPRWWDIRGLFRKASPNPWNSNIQISSHHNLRIFSFAELKVATRKFSSDMFLGNGGFGDVYKGWLDESASSKRSRTAIAVKIMYSESLQEFEEWQVSFLRRLSHPNLVKLLGHCHEGKELLLVYEFMQKGSLNNHLYGRCSAALSLPWNVRLKIVIGAARGLAFLHSSEKQVICRDFKTSNILLDGSYNAKISYSDLAKVVPSASQSHVTTKVLGTYGYAAPEYVATGHLYVKSDVYGFGVFLAEMLTGLRAIDTKRPRNQHHLVEWIKPHLSDKRKLKDKMDPRMEGKYPSRSAVQIAQLTLSCLGNEPKSRPSMKEVVEKLEQIEAASERPKEHRISSKHQTAERYVQQPLHNPSPLNPRN</sequence>
<dbReference type="OrthoDB" id="1720310at2759"/>
<dbReference type="PROSITE" id="PS50011">
    <property type="entry name" value="PROTEIN_KINASE_DOM"/>
    <property type="match status" value="2"/>
</dbReference>
<organism evidence="20 21">
    <name type="scientific">Capsicum baccatum</name>
    <name type="common">Peruvian pepper</name>
    <dbReference type="NCBI Taxonomy" id="33114"/>
    <lineage>
        <taxon>Eukaryota</taxon>
        <taxon>Viridiplantae</taxon>
        <taxon>Streptophyta</taxon>
        <taxon>Embryophyta</taxon>
        <taxon>Tracheophyta</taxon>
        <taxon>Spermatophyta</taxon>
        <taxon>Magnoliopsida</taxon>
        <taxon>eudicotyledons</taxon>
        <taxon>Gunneridae</taxon>
        <taxon>Pentapetalae</taxon>
        <taxon>asterids</taxon>
        <taxon>lamiids</taxon>
        <taxon>Solanales</taxon>
        <taxon>Solanaceae</taxon>
        <taxon>Solanoideae</taxon>
        <taxon>Capsiceae</taxon>
        <taxon>Capsicum</taxon>
    </lineage>
</organism>
<dbReference type="SMART" id="SM00220">
    <property type="entry name" value="S_TKc"/>
    <property type="match status" value="2"/>
</dbReference>
<evidence type="ECO:0000256" key="10">
    <source>
        <dbReference type="ARBA" id="ARBA00022777"/>
    </source>
</evidence>
<dbReference type="InterPro" id="IPR000719">
    <property type="entry name" value="Prot_kinase_dom"/>
</dbReference>
<keyword evidence="10" id="KW-0418">Kinase</keyword>
<evidence type="ECO:0000256" key="3">
    <source>
        <dbReference type="ARBA" id="ARBA00022475"/>
    </source>
</evidence>
<evidence type="ECO:0000256" key="15">
    <source>
        <dbReference type="ARBA" id="ARBA00023180"/>
    </source>
</evidence>
<feature type="binding site" evidence="16">
    <location>
        <position position="912"/>
    </location>
    <ligand>
        <name>ATP</name>
        <dbReference type="ChEBI" id="CHEBI:30616"/>
    </ligand>
</feature>
<evidence type="ECO:0000256" key="13">
    <source>
        <dbReference type="ARBA" id="ARBA00023136"/>
    </source>
</evidence>
<dbReference type="InterPro" id="IPR011009">
    <property type="entry name" value="Kinase-like_dom_sf"/>
</dbReference>
<dbReference type="GO" id="GO:0004674">
    <property type="term" value="F:protein serine/threonine kinase activity"/>
    <property type="evidence" value="ECO:0007669"/>
    <property type="project" value="UniProtKB-KW"/>
</dbReference>
<evidence type="ECO:0000256" key="9">
    <source>
        <dbReference type="ARBA" id="ARBA00022741"/>
    </source>
</evidence>
<dbReference type="FunFam" id="1.10.510.10:FF:000146">
    <property type="entry name" value="LRR receptor-like serine/threonine-protein kinase IOS1"/>
    <property type="match status" value="1"/>
</dbReference>
<dbReference type="PROSITE" id="PS00108">
    <property type="entry name" value="PROTEIN_KINASE_ST"/>
    <property type="match status" value="1"/>
</dbReference>
<evidence type="ECO:0000256" key="12">
    <source>
        <dbReference type="ARBA" id="ARBA00022989"/>
    </source>
</evidence>
<name>A0A2G2XAY7_CAPBA</name>
<dbReference type="Gene3D" id="2.60.120.430">
    <property type="entry name" value="Galactose-binding lectin"/>
    <property type="match status" value="2"/>
</dbReference>
<keyword evidence="9 16" id="KW-0547">Nucleotide-binding</keyword>
<keyword evidence="13" id="KW-0472">Membrane</keyword>
<evidence type="ECO:0000256" key="18">
    <source>
        <dbReference type="SAM" id="SignalP"/>
    </source>
</evidence>
<evidence type="ECO:0000313" key="21">
    <source>
        <dbReference type="Proteomes" id="UP000224567"/>
    </source>
</evidence>
<evidence type="ECO:0000259" key="19">
    <source>
        <dbReference type="PROSITE" id="PS50011"/>
    </source>
</evidence>
<keyword evidence="5" id="KW-0597">Phosphoprotein</keyword>
<dbReference type="InterPro" id="IPR050823">
    <property type="entry name" value="Plant_Ser_Thr_Prot_Kinase"/>
</dbReference>
<keyword evidence="21" id="KW-1185">Reference proteome</keyword>
<feature type="binding site" evidence="16">
    <location>
        <position position="523"/>
    </location>
    <ligand>
        <name>ATP</name>
        <dbReference type="ChEBI" id="CHEBI:30616"/>
    </ligand>
</feature>
<feature type="domain" description="Protein kinase" evidence="19">
    <location>
        <begin position="877"/>
        <end position="1157"/>
    </location>
</feature>
<feature type="domain" description="Protein kinase" evidence="19">
    <location>
        <begin position="494"/>
        <end position="771"/>
    </location>
</feature>
<accession>A0A2G2XAY7</accession>
<dbReference type="FunFam" id="2.60.120.430:FF:000003">
    <property type="entry name" value="FERONIA receptor-like kinase"/>
    <property type="match status" value="1"/>
</dbReference>
<dbReference type="SUPFAM" id="SSF56112">
    <property type="entry name" value="Protein kinase-like (PK-like)"/>
    <property type="match status" value="2"/>
</dbReference>
<keyword evidence="6" id="KW-0808">Transferase</keyword>
<evidence type="ECO:0000256" key="11">
    <source>
        <dbReference type="ARBA" id="ARBA00022840"/>
    </source>
</evidence>
<dbReference type="Pfam" id="PF07714">
    <property type="entry name" value="PK_Tyr_Ser-Thr"/>
    <property type="match status" value="2"/>
</dbReference>
<evidence type="ECO:0000256" key="14">
    <source>
        <dbReference type="ARBA" id="ARBA00023170"/>
    </source>
</evidence>
<evidence type="ECO:0000256" key="1">
    <source>
        <dbReference type="ARBA" id="ARBA00004236"/>
    </source>
</evidence>
<keyword evidence="11 16" id="KW-0067">ATP-binding</keyword>
<keyword evidence="4" id="KW-0723">Serine/threonine-protein kinase</keyword>
<keyword evidence="14" id="KW-0675">Receptor</keyword>
<keyword evidence="7" id="KW-0812">Transmembrane</keyword>
<dbReference type="FunFam" id="1.10.510.10:FF:000051">
    <property type="entry name" value="Receptor-like serine/threonine-protein kinase ALE2"/>
    <property type="match status" value="1"/>
</dbReference>
<comment type="caution">
    <text evidence="20">The sequence shown here is derived from an EMBL/GenBank/DDBJ whole genome shotgun (WGS) entry which is preliminary data.</text>
</comment>
<feature type="chain" id="PRO_5013941858" description="Protein kinase domain-containing protein" evidence="18">
    <location>
        <begin position="25"/>
        <end position="1194"/>
    </location>
</feature>
<feature type="region of interest" description="Disordered" evidence="17">
    <location>
        <begin position="1158"/>
        <end position="1194"/>
    </location>
</feature>
<keyword evidence="8 18" id="KW-0732">Signal</keyword>
<dbReference type="CDD" id="cd14066">
    <property type="entry name" value="STKc_IRAK"/>
    <property type="match status" value="1"/>
</dbReference>
<dbReference type="Gene3D" id="3.30.200.20">
    <property type="entry name" value="Phosphorylase Kinase, domain 1"/>
    <property type="match status" value="2"/>
</dbReference>
<dbReference type="Gene3D" id="1.10.510.10">
    <property type="entry name" value="Transferase(Phosphotransferase) domain 1"/>
    <property type="match status" value="2"/>
</dbReference>
<feature type="compositionally biased region" description="Basic and acidic residues" evidence="17">
    <location>
        <begin position="1158"/>
        <end position="1169"/>
    </location>
</feature>
<evidence type="ECO:0000256" key="4">
    <source>
        <dbReference type="ARBA" id="ARBA00022527"/>
    </source>
</evidence>
<evidence type="ECO:0000256" key="16">
    <source>
        <dbReference type="PROSITE-ProRule" id="PRU10141"/>
    </source>
</evidence>
<dbReference type="AlphaFoldDB" id="A0A2G2XAY7"/>
<evidence type="ECO:0000256" key="17">
    <source>
        <dbReference type="SAM" id="MobiDB-lite"/>
    </source>
</evidence>